<organism evidence="2 3">
    <name type="scientific">Compostibacillus humi</name>
    <dbReference type="NCBI Taxonomy" id="1245525"/>
    <lineage>
        <taxon>Bacteria</taxon>
        <taxon>Bacillati</taxon>
        <taxon>Bacillota</taxon>
        <taxon>Bacilli</taxon>
        <taxon>Bacillales</taxon>
        <taxon>Bacillaceae</taxon>
        <taxon>Compostibacillus</taxon>
    </lineage>
</organism>
<dbReference type="Gene3D" id="2.40.160.200">
    <property type="entry name" value="LURP1-related"/>
    <property type="match status" value="1"/>
</dbReference>
<dbReference type="Proteomes" id="UP000602050">
    <property type="component" value="Unassembled WGS sequence"/>
</dbReference>
<gene>
    <name evidence="2" type="ORF">GCM10010978_23020</name>
</gene>
<evidence type="ECO:0008006" key="4">
    <source>
        <dbReference type="Google" id="ProtNLM"/>
    </source>
</evidence>
<dbReference type="AlphaFoldDB" id="A0A8J2TQ35"/>
<evidence type="ECO:0000313" key="3">
    <source>
        <dbReference type="Proteomes" id="UP000602050"/>
    </source>
</evidence>
<dbReference type="RefSeq" id="WP_188392554.1">
    <property type="nucleotide sequence ID" value="NZ_BMEV01000045.1"/>
</dbReference>
<dbReference type="InterPro" id="IPR007612">
    <property type="entry name" value="LOR"/>
</dbReference>
<sequence length="166" mass="19313">MRQLYIKQKVFSLSEKFTVKDQEENDVYYVEGSFMQLPKTYTVTNTAREEVAHITKKTFSLLPKFFVEVGGREVLTIKKEFTFFKSRYTIDATGIEVIGDWWDMDFEVQKDGEVVGKVRKKWFSWGDSYELEIWQEEMEALLVALVIAIDCAEADEDNSFVATLGN</sequence>
<name>A0A8J2TQ35_9BACI</name>
<accession>A0A8J2TQ35</accession>
<evidence type="ECO:0000256" key="1">
    <source>
        <dbReference type="ARBA" id="ARBA00005437"/>
    </source>
</evidence>
<dbReference type="InterPro" id="IPR038595">
    <property type="entry name" value="LOR_sf"/>
</dbReference>
<comment type="similarity">
    <text evidence="1">Belongs to the LOR family.</text>
</comment>
<dbReference type="InterPro" id="IPR025659">
    <property type="entry name" value="Tubby-like_C"/>
</dbReference>
<dbReference type="EMBL" id="BMEV01000045">
    <property type="protein sequence ID" value="GFZ81490.1"/>
    <property type="molecule type" value="Genomic_DNA"/>
</dbReference>
<reference evidence="2" key="2">
    <citation type="submission" date="2020-09" db="EMBL/GenBank/DDBJ databases">
        <authorList>
            <person name="Sun Q."/>
            <person name="Zhou Y."/>
        </authorList>
    </citation>
    <scope>NUCLEOTIDE SEQUENCE</scope>
    <source>
        <strain evidence="2">CGMCC 1.12360</strain>
    </source>
</reference>
<proteinExistence type="inferred from homology"/>
<dbReference type="Pfam" id="PF04525">
    <property type="entry name" value="LOR"/>
    <property type="match status" value="1"/>
</dbReference>
<reference evidence="2" key="1">
    <citation type="journal article" date="2014" name="Int. J. Syst. Evol. Microbiol.">
        <title>Complete genome sequence of Corynebacterium casei LMG S-19264T (=DSM 44701T), isolated from a smear-ripened cheese.</title>
        <authorList>
            <consortium name="US DOE Joint Genome Institute (JGI-PGF)"/>
            <person name="Walter F."/>
            <person name="Albersmeier A."/>
            <person name="Kalinowski J."/>
            <person name="Ruckert C."/>
        </authorList>
    </citation>
    <scope>NUCLEOTIDE SEQUENCE</scope>
    <source>
        <strain evidence="2">CGMCC 1.12360</strain>
    </source>
</reference>
<dbReference type="SUPFAM" id="SSF54518">
    <property type="entry name" value="Tubby C-terminal domain-like"/>
    <property type="match status" value="1"/>
</dbReference>
<comment type="caution">
    <text evidence="2">The sequence shown here is derived from an EMBL/GenBank/DDBJ whole genome shotgun (WGS) entry which is preliminary data.</text>
</comment>
<protein>
    <recommendedName>
        <fullName evidence="4">LURP-one-related family protein</fullName>
    </recommendedName>
</protein>
<evidence type="ECO:0000313" key="2">
    <source>
        <dbReference type="EMBL" id="GFZ81490.1"/>
    </source>
</evidence>
<keyword evidence="3" id="KW-1185">Reference proteome</keyword>